<dbReference type="RefSeq" id="WP_039683294.1">
    <property type="nucleotide sequence ID" value="NZ_CP010028.1"/>
</dbReference>
<reference evidence="2" key="1">
    <citation type="submission" date="2014-11" db="EMBL/GenBank/DDBJ databases">
        <title>Hymenobacter sp. DG25B genome submission.</title>
        <authorList>
            <person name="Jung H.-Y."/>
            <person name="Kim M.K."/>
            <person name="Srinivasan S."/>
            <person name="Lim S."/>
        </authorList>
    </citation>
    <scope>NUCLEOTIDE SEQUENCE [LARGE SCALE GENOMIC DNA]</scope>
    <source>
        <strain evidence="2">DY59</strain>
    </source>
</reference>
<dbReference type="EMBL" id="CP010028">
    <property type="protein sequence ID" value="AIZ44873.1"/>
    <property type="molecule type" value="Genomic_DNA"/>
</dbReference>
<protein>
    <submittedName>
        <fullName evidence="1">Uncharacterized protein</fullName>
    </submittedName>
</protein>
<name>A0A0A7KK21_9DEIO</name>
<sequence length="572" mass="61440">MGLNDEYRLQVLSPDGTFRFYRELSGPDELRLDGGPRRMEVRGNGDCREATFEGDPVSLGIGPRDIVTVQFRTGPIQPWRNRYAGVAVVSGSADSEIGRYKLQGFRMRRLNEVEVRGTLDEMDLGAQVRQLFAQVIGSGQLGAALISGGLTEIPDLNVTSAAIDGNYWPVAKLIDERLKGRSRRSQTYLNADGSTQNRDENPDWGVNANCAPIFGYPSGLLEVDELDDGVEIDGLDVDSTALVTDIRLIWARTLQAGAVYSLVSETGSLRDAVRADEDLAKAGPLTREVPVAPHTYGQAWRSVAVPANAELFRQLEAPDVIVDVSIGVYGDSGPAGTPTVTGESAMLADNSPDTAVEIQAPAGVLGLTYRLTLDYPDDTPLPDGFALATENGVVQSVSVIGRATTAPDSAVTLLSVQRPSGPLSLFPTCLRDERLAPRWGGGKRLVVTVEHLDLLTPVRISAAALVHADPELMLAVAAPLARVPVQDPAAVRLPGWDTDPVPKIRITRRNVLGAVTAVRELPVDLLVYDVDEDGELYTEIRCGQSDDAEKLSFATAITKKDEAATLDAVRAV</sequence>
<evidence type="ECO:0000313" key="1">
    <source>
        <dbReference type="EMBL" id="AIZ44873.1"/>
    </source>
</evidence>
<accession>A0A0A7KK21</accession>
<dbReference type="AlphaFoldDB" id="A0A0A7KK21"/>
<dbReference type="HOGENOM" id="CLU_476284_0_0_0"/>
<dbReference type="STRING" id="1182571.QR90_06780"/>
<proteinExistence type="predicted"/>
<evidence type="ECO:0000313" key="2">
    <source>
        <dbReference type="Proteomes" id="UP000030634"/>
    </source>
</evidence>
<dbReference type="Proteomes" id="UP000030634">
    <property type="component" value="Chromosome"/>
</dbReference>
<gene>
    <name evidence="1" type="ORF">QR90_06780</name>
</gene>
<organism evidence="1 2">
    <name type="scientific">Deinococcus radiopugnans</name>
    <dbReference type="NCBI Taxonomy" id="57497"/>
    <lineage>
        <taxon>Bacteria</taxon>
        <taxon>Thermotogati</taxon>
        <taxon>Deinococcota</taxon>
        <taxon>Deinococci</taxon>
        <taxon>Deinococcales</taxon>
        <taxon>Deinococcaceae</taxon>
        <taxon>Deinococcus</taxon>
    </lineage>
</organism>
<dbReference type="KEGG" id="dsw:QR90_06780"/>